<comment type="caution">
    <text evidence="1">The sequence shown here is derived from an EMBL/GenBank/DDBJ whole genome shotgun (WGS) entry which is preliminary data.</text>
</comment>
<dbReference type="Proteomes" id="UP000790377">
    <property type="component" value="Unassembled WGS sequence"/>
</dbReference>
<organism evidence="1 2">
    <name type="scientific">Hygrophoropsis aurantiaca</name>
    <dbReference type="NCBI Taxonomy" id="72124"/>
    <lineage>
        <taxon>Eukaryota</taxon>
        <taxon>Fungi</taxon>
        <taxon>Dikarya</taxon>
        <taxon>Basidiomycota</taxon>
        <taxon>Agaricomycotina</taxon>
        <taxon>Agaricomycetes</taxon>
        <taxon>Agaricomycetidae</taxon>
        <taxon>Boletales</taxon>
        <taxon>Coniophorineae</taxon>
        <taxon>Hygrophoropsidaceae</taxon>
        <taxon>Hygrophoropsis</taxon>
    </lineage>
</organism>
<name>A0ACB8ARZ1_9AGAM</name>
<sequence length="127" mass="14417">MVVLDTTHSVIRALGFLALFLVTVFTVSALVCLRLKAFRSDRSRRAMFHRRQEPRRGESAAIEDSMYLVVSPSHPTIVGHWSKQNLPIIHMTITPPTPAKALFPTNNTIRSNQDRLADDIDDSRLHR</sequence>
<dbReference type="EMBL" id="MU267594">
    <property type="protein sequence ID" value="KAH7915980.1"/>
    <property type="molecule type" value="Genomic_DNA"/>
</dbReference>
<reference evidence="1" key="1">
    <citation type="journal article" date="2021" name="New Phytol.">
        <title>Evolutionary innovations through gain and loss of genes in the ectomycorrhizal Boletales.</title>
        <authorList>
            <person name="Wu G."/>
            <person name="Miyauchi S."/>
            <person name="Morin E."/>
            <person name="Kuo A."/>
            <person name="Drula E."/>
            <person name="Varga T."/>
            <person name="Kohler A."/>
            <person name="Feng B."/>
            <person name="Cao Y."/>
            <person name="Lipzen A."/>
            <person name="Daum C."/>
            <person name="Hundley H."/>
            <person name="Pangilinan J."/>
            <person name="Johnson J."/>
            <person name="Barry K."/>
            <person name="LaButti K."/>
            <person name="Ng V."/>
            <person name="Ahrendt S."/>
            <person name="Min B."/>
            <person name="Choi I.G."/>
            <person name="Park H."/>
            <person name="Plett J.M."/>
            <person name="Magnuson J."/>
            <person name="Spatafora J.W."/>
            <person name="Nagy L.G."/>
            <person name="Henrissat B."/>
            <person name="Grigoriev I.V."/>
            <person name="Yang Z.L."/>
            <person name="Xu J."/>
            <person name="Martin F.M."/>
        </authorList>
    </citation>
    <scope>NUCLEOTIDE SEQUENCE</scope>
    <source>
        <strain evidence="1">ATCC 28755</strain>
    </source>
</reference>
<evidence type="ECO:0000313" key="2">
    <source>
        <dbReference type="Proteomes" id="UP000790377"/>
    </source>
</evidence>
<gene>
    <name evidence="1" type="ORF">BJ138DRAFT_761490</name>
</gene>
<keyword evidence="2" id="KW-1185">Reference proteome</keyword>
<proteinExistence type="predicted"/>
<protein>
    <submittedName>
        <fullName evidence="1">Uncharacterized protein</fullName>
    </submittedName>
</protein>
<evidence type="ECO:0000313" key="1">
    <source>
        <dbReference type="EMBL" id="KAH7915980.1"/>
    </source>
</evidence>
<accession>A0ACB8ARZ1</accession>